<name>A0ABT7MVM7_9MICO</name>
<dbReference type="RefSeq" id="WP_286286982.1">
    <property type="nucleotide sequence ID" value="NZ_JASXSZ010000001.1"/>
</dbReference>
<protein>
    <submittedName>
        <fullName evidence="1">Glutaminase</fullName>
    </submittedName>
</protein>
<evidence type="ECO:0000313" key="2">
    <source>
        <dbReference type="Proteomes" id="UP001235064"/>
    </source>
</evidence>
<proteinExistence type="predicted"/>
<comment type="caution">
    <text evidence="1">The sequence shown here is derived from an EMBL/GenBank/DDBJ whole genome shotgun (WGS) entry which is preliminary data.</text>
</comment>
<sequence>MTDAAGPRDVHALMADAIGRLSGAPRERLGALEPERRILGIPRAARIRPAGDAWHLGVLLLTPDMALLETGEIVRARTEARRGYTAESQRQRAALAAAARRGGFAEGETVHVGWSVIDVDAVARGEASGPLALRDGVPMVRWSHSTGFVPLAGYLDERIELLRHPLPGA</sequence>
<accession>A0ABT7MVM7</accession>
<dbReference type="EMBL" id="JASXSZ010000001">
    <property type="protein sequence ID" value="MDL9978507.1"/>
    <property type="molecule type" value="Genomic_DNA"/>
</dbReference>
<organism evidence="1 2">
    <name type="scientific">Microbacterium candidum</name>
    <dbReference type="NCBI Taxonomy" id="3041922"/>
    <lineage>
        <taxon>Bacteria</taxon>
        <taxon>Bacillati</taxon>
        <taxon>Actinomycetota</taxon>
        <taxon>Actinomycetes</taxon>
        <taxon>Micrococcales</taxon>
        <taxon>Microbacteriaceae</taxon>
        <taxon>Microbacterium</taxon>
    </lineage>
</organism>
<evidence type="ECO:0000313" key="1">
    <source>
        <dbReference type="EMBL" id="MDL9978507.1"/>
    </source>
</evidence>
<dbReference type="Proteomes" id="UP001235064">
    <property type="component" value="Unassembled WGS sequence"/>
</dbReference>
<gene>
    <name evidence="1" type="ORF">QSV35_04105</name>
</gene>
<reference evidence="1 2" key="1">
    <citation type="submission" date="2023-06" db="EMBL/GenBank/DDBJ databases">
        <title>Microbacterium sp. nov., isolated from a waste landfill.</title>
        <authorList>
            <person name="Wen W."/>
        </authorList>
    </citation>
    <scope>NUCLEOTIDE SEQUENCE [LARGE SCALE GENOMIC DNA]</scope>
    <source>
        <strain evidence="1 2">ASV49</strain>
    </source>
</reference>
<keyword evidence="2" id="KW-1185">Reference proteome</keyword>